<proteinExistence type="predicted"/>
<dbReference type="AlphaFoldDB" id="A0A0C3PQ84"/>
<reference evidence="2" key="2">
    <citation type="submission" date="2015-01" db="EMBL/GenBank/DDBJ databases">
        <title>Evolutionary Origins and Diversification of the Mycorrhizal Mutualists.</title>
        <authorList>
            <consortium name="DOE Joint Genome Institute"/>
            <consortium name="Mycorrhizal Genomics Consortium"/>
            <person name="Kohler A."/>
            <person name="Kuo A."/>
            <person name="Nagy L.G."/>
            <person name="Floudas D."/>
            <person name="Copeland A."/>
            <person name="Barry K.W."/>
            <person name="Cichocki N."/>
            <person name="Veneault-Fourrey C."/>
            <person name="LaButti K."/>
            <person name="Lindquist E.A."/>
            <person name="Lipzen A."/>
            <person name="Lundell T."/>
            <person name="Morin E."/>
            <person name="Murat C."/>
            <person name="Riley R."/>
            <person name="Ohm R."/>
            <person name="Sun H."/>
            <person name="Tunlid A."/>
            <person name="Henrissat B."/>
            <person name="Grigoriev I.V."/>
            <person name="Hibbett D.S."/>
            <person name="Martin F."/>
        </authorList>
    </citation>
    <scope>NUCLEOTIDE SEQUENCE [LARGE SCALE GENOMIC DNA]</scope>
    <source>
        <strain evidence="2">Marx 270</strain>
    </source>
</reference>
<reference evidence="1 2" key="1">
    <citation type="submission" date="2014-04" db="EMBL/GenBank/DDBJ databases">
        <authorList>
            <consortium name="DOE Joint Genome Institute"/>
            <person name="Kuo A."/>
            <person name="Kohler A."/>
            <person name="Costa M.D."/>
            <person name="Nagy L.G."/>
            <person name="Floudas D."/>
            <person name="Copeland A."/>
            <person name="Barry K.W."/>
            <person name="Cichocki N."/>
            <person name="Veneault-Fourrey C."/>
            <person name="LaButti K."/>
            <person name="Lindquist E.A."/>
            <person name="Lipzen A."/>
            <person name="Lundell T."/>
            <person name="Morin E."/>
            <person name="Murat C."/>
            <person name="Sun H."/>
            <person name="Tunlid A."/>
            <person name="Henrissat B."/>
            <person name="Grigoriev I.V."/>
            <person name="Hibbett D.S."/>
            <person name="Martin F."/>
            <person name="Nordberg H.P."/>
            <person name="Cantor M.N."/>
            <person name="Hua S.X."/>
        </authorList>
    </citation>
    <scope>NUCLEOTIDE SEQUENCE [LARGE SCALE GENOMIC DNA]</scope>
    <source>
        <strain evidence="1 2">Marx 270</strain>
    </source>
</reference>
<keyword evidence="2" id="KW-1185">Reference proteome</keyword>
<protein>
    <submittedName>
        <fullName evidence="1">Uncharacterized protein</fullName>
    </submittedName>
</protein>
<dbReference type="Proteomes" id="UP000054217">
    <property type="component" value="Unassembled WGS sequence"/>
</dbReference>
<dbReference type="InParanoid" id="A0A0C3PQ84"/>
<name>A0A0C3PQ84_PISTI</name>
<evidence type="ECO:0000313" key="1">
    <source>
        <dbReference type="EMBL" id="KIO10674.1"/>
    </source>
</evidence>
<gene>
    <name evidence="1" type="ORF">M404DRAFT_871255</name>
</gene>
<sequence>MVPVLLCVFSIPFLKKVPSTVHSSPTEAHVDHCPRQVLISHSSRRTFYRSKRFRKMACCRITQSLKLTLSNEPSSFVRYRLSAAFSASHCALLPLPVSIIGVARTTQLHA</sequence>
<dbReference type="EMBL" id="KN831951">
    <property type="protein sequence ID" value="KIO10674.1"/>
    <property type="molecule type" value="Genomic_DNA"/>
</dbReference>
<accession>A0A0C3PQ84</accession>
<dbReference type="HOGENOM" id="CLU_2172101_0_0_1"/>
<organism evidence="1 2">
    <name type="scientific">Pisolithus tinctorius Marx 270</name>
    <dbReference type="NCBI Taxonomy" id="870435"/>
    <lineage>
        <taxon>Eukaryota</taxon>
        <taxon>Fungi</taxon>
        <taxon>Dikarya</taxon>
        <taxon>Basidiomycota</taxon>
        <taxon>Agaricomycotina</taxon>
        <taxon>Agaricomycetes</taxon>
        <taxon>Agaricomycetidae</taxon>
        <taxon>Boletales</taxon>
        <taxon>Sclerodermatineae</taxon>
        <taxon>Pisolithaceae</taxon>
        <taxon>Pisolithus</taxon>
    </lineage>
</organism>
<evidence type="ECO:0000313" key="2">
    <source>
        <dbReference type="Proteomes" id="UP000054217"/>
    </source>
</evidence>